<dbReference type="EMBL" id="JAAALK010000287">
    <property type="protein sequence ID" value="KAG8057281.1"/>
    <property type="molecule type" value="Genomic_DNA"/>
</dbReference>
<evidence type="ECO:0000313" key="2">
    <source>
        <dbReference type="Proteomes" id="UP000729402"/>
    </source>
</evidence>
<accession>A0A8J5RN34</accession>
<reference evidence="1" key="1">
    <citation type="journal article" date="2021" name="bioRxiv">
        <title>Whole Genome Assembly and Annotation of Northern Wild Rice, Zizania palustris L., Supports a Whole Genome Duplication in the Zizania Genus.</title>
        <authorList>
            <person name="Haas M."/>
            <person name="Kono T."/>
            <person name="Macchietto M."/>
            <person name="Millas R."/>
            <person name="McGilp L."/>
            <person name="Shao M."/>
            <person name="Duquette J."/>
            <person name="Hirsch C.N."/>
            <person name="Kimball J."/>
        </authorList>
    </citation>
    <scope>NUCLEOTIDE SEQUENCE</scope>
    <source>
        <tissue evidence="1">Fresh leaf tissue</tissue>
    </source>
</reference>
<comment type="caution">
    <text evidence="1">The sequence shown here is derived from an EMBL/GenBank/DDBJ whole genome shotgun (WGS) entry which is preliminary data.</text>
</comment>
<sequence>MAQEHLKCRSEQISKCRGLALATLLVKTFVAAYQALVVGARDPLAGQQQHLLQIGQALAVLNCLCKLWQTEQDLLQQQRVHHIISAVAVEAKIPKKTKIQVLTVLSWSHATARSKSWRIESKRLDLHEFLSSGLAAAGIESKF</sequence>
<keyword evidence="2" id="KW-1185">Reference proteome</keyword>
<gene>
    <name evidence="1" type="ORF">GUJ93_ZPchr0002g24347</name>
</gene>
<protein>
    <submittedName>
        <fullName evidence="1">Uncharacterized protein</fullName>
    </submittedName>
</protein>
<reference evidence="1" key="2">
    <citation type="submission" date="2021-02" db="EMBL/GenBank/DDBJ databases">
        <authorList>
            <person name="Kimball J.A."/>
            <person name="Haas M.W."/>
            <person name="Macchietto M."/>
            <person name="Kono T."/>
            <person name="Duquette J."/>
            <person name="Shao M."/>
        </authorList>
    </citation>
    <scope>NUCLEOTIDE SEQUENCE</scope>
    <source>
        <tissue evidence="1">Fresh leaf tissue</tissue>
    </source>
</reference>
<name>A0A8J5RN34_ZIZPA</name>
<dbReference type="Proteomes" id="UP000729402">
    <property type="component" value="Unassembled WGS sequence"/>
</dbReference>
<organism evidence="1 2">
    <name type="scientific">Zizania palustris</name>
    <name type="common">Northern wild rice</name>
    <dbReference type="NCBI Taxonomy" id="103762"/>
    <lineage>
        <taxon>Eukaryota</taxon>
        <taxon>Viridiplantae</taxon>
        <taxon>Streptophyta</taxon>
        <taxon>Embryophyta</taxon>
        <taxon>Tracheophyta</taxon>
        <taxon>Spermatophyta</taxon>
        <taxon>Magnoliopsida</taxon>
        <taxon>Liliopsida</taxon>
        <taxon>Poales</taxon>
        <taxon>Poaceae</taxon>
        <taxon>BOP clade</taxon>
        <taxon>Oryzoideae</taxon>
        <taxon>Oryzeae</taxon>
        <taxon>Zizaniinae</taxon>
        <taxon>Zizania</taxon>
    </lineage>
</organism>
<dbReference type="AlphaFoldDB" id="A0A8J5RN34"/>
<proteinExistence type="predicted"/>
<evidence type="ECO:0000313" key="1">
    <source>
        <dbReference type="EMBL" id="KAG8057281.1"/>
    </source>
</evidence>